<dbReference type="Proteomes" id="UP001732700">
    <property type="component" value="Chromosome 4A"/>
</dbReference>
<keyword evidence="2" id="KW-1185">Reference proteome</keyword>
<dbReference type="EnsemblPlants" id="AVESA.00010b.r2.4AG0653130.1">
    <property type="protein sequence ID" value="AVESA.00010b.r2.4AG0653130.1.CDS.1"/>
    <property type="gene ID" value="AVESA.00010b.r2.4AG0653130"/>
</dbReference>
<protein>
    <submittedName>
        <fullName evidence="1">Uncharacterized protein</fullName>
    </submittedName>
</protein>
<organism evidence="1 2">
    <name type="scientific">Avena sativa</name>
    <name type="common">Oat</name>
    <dbReference type="NCBI Taxonomy" id="4498"/>
    <lineage>
        <taxon>Eukaryota</taxon>
        <taxon>Viridiplantae</taxon>
        <taxon>Streptophyta</taxon>
        <taxon>Embryophyta</taxon>
        <taxon>Tracheophyta</taxon>
        <taxon>Spermatophyta</taxon>
        <taxon>Magnoliopsida</taxon>
        <taxon>Liliopsida</taxon>
        <taxon>Poales</taxon>
        <taxon>Poaceae</taxon>
        <taxon>BOP clade</taxon>
        <taxon>Pooideae</taxon>
        <taxon>Poodae</taxon>
        <taxon>Poeae</taxon>
        <taxon>Poeae Chloroplast Group 1 (Aveneae type)</taxon>
        <taxon>Aveninae</taxon>
        <taxon>Avena</taxon>
    </lineage>
</organism>
<sequence>MAHCHFGSEEARQVTFSKGIAMLFKEVSDFSIMCDIEVAAVIFSPTGQAFSFGHPSVEAILERFAPANATHGGGCAYIGKDKNKLAKLKEYKELCSYLNAEKARKVRAEEAMAKEHALASLGAAWLEADVHDLGEEDLIAYTKVLAVVSGSASNNNNGIGMTTTPPPGFGLDGARTEI</sequence>
<accession>A0ACD5WNG1</accession>
<evidence type="ECO:0000313" key="1">
    <source>
        <dbReference type="EnsemblPlants" id="AVESA.00010b.r2.4AG0653130.1.CDS.1"/>
    </source>
</evidence>
<proteinExistence type="predicted"/>
<reference evidence="1" key="1">
    <citation type="submission" date="2021-05" db="EMBL/GenBank/DDBJ databases">
        <authorList>
            <person name="Scholz U."/>
            <person name="Mascher M."/>
            <person name="Fiebig A."/>
        </authorList>
    </citation>
    <scope>NUCLEOTIDE SEQUENCE [LARGE SCALE GENOMIC DNA]</scope>
</reference>
<name>A0ACD5WNG1_AVESA</name>
<reference evidence="1" key="2">
    <citation type="submission" date="2025-09" db="UniProtKB">
        <authorList>
            <consortium name="EnsemblPlants"/>
        </authorList>
    </citation>
    <scope>IDENTIFICATION</scope>
</reference>
<evidence type="ECO:0000313" key="2">
    <source>
        <dbReference type="Proteomes" id="UP001732700"/>
    </source>
</evidence>